<keyword evidence="4" id="KW-1185">Reference proteome</keyword>
<accession>A0ABX3A7H5</accession>
<name>A0ABX3A7H5_9GAMM</name>
<keyword evidence="1" id="KW-0597">Phosphoprotein</keyword>
<dbReference type="PANTHER" id="PTHR45526">
    <property type="entry name" value="TRANSCRIPTIONAL REGULATORY PROTEIN DPIA"/>
    <property type="match status" value="1"/>
</dbReference>
<dbReference type="InterPro" id="IPR011006">
    <property type="entry name" value="CheY-like_superfamily"/>
</dbReference>
<dbReference type="Pfam" id="PF00072">
    <property type="entry name" value="Response_reg"/>
    <property type="match status" value="1"/>
</dbReference>
<evidence type="ECO:0000313" key="4">
    <source>
        <dbReference type="Proteomes" id="UP000094329"/>
    </source>
</evidence>
<sequence>MKILLVEDSKAIASLEVQAVRHIFNEALQVVRALDGQTAVEKFKEETVDLILLDWHLPEKSGIEVLKEIRAMDAQVPIIMITSETALHSINAAVKAGVSDYIIKPFNIQVLEEKIGRHLHITKT</sequence>
<dbReference type="EMBL" id="MDTU01000001">
    <property type="protein sequence ID" value="ODN42044.1"/>
    <property type="molecule type" value="Genomic_DNA"/>
</dbReference>
<protein>
    <recommendedName>
        <fullName evidence="2">Response regulatory domain-containing protein</fullName>
    </recommendedName>
</protein>
<comment type="caution">
    <text evidence="3">The sequence shown here is derived from an EMBL/GenBank/DDBJ whole genome shotgun (WGS) entry which is preliminary data.</text>
</comment>
<gene>
    <name evidence="3" type="ORF">BGC07_02580</name>
</gene>
<dbReference type="SMART" id="SM00448">
    <property type="entry name" value="REC"/>
    <property type="match status" value="1"/>
</dbReference>
<dbReference type="Proteomes" id="UP000094329">
    <property type="component" value="Unassembled WGS sequence"/>
</dbReference>
<reference evidence="3 4" key="1">
    <citation type="submission" date="2016-08" db="EMBL/GenBank/DDBJ databases">
        <title>Draft genome sequence of Candidatus Piscirickettsia litoralis, from seawater.</title>
        <authorList>
            <person name="Wan X."/>
            <person name="Lee A.J."/>
            <person name="Hou S."/>
            <person name="Donachie S.P."/>
        </authorList>
    </citation>
    <scope>NUCLEOTIDE SEQUENCE [LARGE SCALE GENOMIC DNA]</scope>
    <source>
        <strain evidence="3 4">Y2</strain>
    </source>
</reference>
<dbReference type="RefSeq" id="WP_069311843.1">
    <property type="nucleotide sequence ID" value="NZ_MDTU01000001.1"/>
</dbReference>
<evidence type="ECO:0000259" key="2">
    <source>
        <dbReference type="PROSITE" id="PS50110"/>
    </source>
</evidence>
<dbReference type="InterPro" id="IPR051271">
    <property type="entry name" value="2C-system_Tx_regulators"/>
</dbReference>
<feature type="domain" description="Response regulatory" evidence="2">
    <location>
        <begin position="2"/>
        <end position="119"/>
    </location>
</feature>
<proteinExistence type="predicted"/>
<evidence type="ECO:0000256" key="1">
    <source>
        <dbReference type="PROSITE-ProRule" id="PRU00169"/>
    </source>
</evidence>
<evidence type="ECO:0000313" key="3">
    <source>
        <dbReference type="EMBL" id="ODN42044.1"/>
    </source>
</evidence>
<dbReference type="Gene3D" id="3.40.50.2300">
    <property type="match status" value="1"/>
</dbReference>
<dbReference type="SUPFAM" id="SSF52172">
    <property type="entry name" value="CheY-like"/>
    <property type="match status" value="1"/>
</dbReference>
<dbReference type="InterPro" id="IPR001789">
    <property type="entry name" value="Sig_transdc_resp-reg_receiver"/>
</dbReference>
<feature type="modified residue" description="4-aspartylphosphate" evidence="1">
    <location>
        <position position="54"/>
    </location>
</feature>
<dbReference type="PANTHER" id="PTHR45526:SF1">
    <property type="entry name" value="TRANSCRIPTIONAL REGULATORY PROTEIN DCUR-RELATED"/>
    <property type="match status" value="1"/>
</dbReference>
<organism evidence="3 4">
    <name type="scientific">Piscirickettsia litoralis</name>
    <dbReference type="NCBI Taxonomy" id="1891921"/>
    <lineage>
        <taxon>Bacteria</taxon>
        <taxon>Pseudomonadati</taxon>
        <taxon>Pseudomonadota</taxon>
        <taxon>Gammaproteobacteria</taxon>
        <taxon>Thiotrichales</taxon>
        <taxon>Piscirickettsiaceae</taxon>
        <taxon>Piscirickettsia</taxon>
    </lineage>
</organism>
<dbReference type="PROSITE" id="PS50110">
    <property type="entry name" value="RESPONSE_REGULATORY"/>
    <property type="match status" value="1"/>
</dbReference>